<dbReference type="InterPro" id="IPR011989">
    <property type="entry name" value="ARM-like"/>
</dbReference>
<dbReference type="PANTHER" id="PTHR12697">
    <property type="entry name" value="PBS LYASE HEAT-LIKE PROTEIN"/>
    <property type="match status" value="1"/>
</dbReference>
<name>A0A0K2G975_NITMO</name>
<dbReference type="GO" id="GO:0016491">
    <property type="term" value="F:oxidoreductase activity"/>
    <property type="evidence" value="ECO:0007669"/>
    <property type="project" value="TreeGrafter"/>
</dbReference>
<feature type="transmembrane region" description="Helical" evidence="1">
    <location>
        <begin position="6"/>
        <end position="26"/>
    </location>
</feature>
<organism evidence="2 3">
    <name type="scientific">Nitrospira moscoviensis</name>
    <dbReference type="NCBI Taxonomy" id="42253"/>
    <lineage>
        <taxon>Bacteria</taxon>
        <taxon>Pseudomonadati</taxon>
        <taxon>Nitrospirota</taxon>
        <taxon>Nitrospiria</taxon>
        <taxon>Nitrospirales</taxon>
        <taxon>Nitrospiraceae</taxon>
        <taxon>Nitrospira</taxon>
    </lineage>
</organism>
<proteinExistence type="predicted"/>
<accession>A0A0K2G975</accession>
<dbReference type="InterPro" id="IPR004155">
    <property type="entry name" value="PBS_lyase_HEAT"/>
</dbReference>
<dbReference type="PATRIC" id="fig|42253.5.peg.1074"/>
<dbReference type="InterPro" id="IPR016024">
    <property type="entry name" value="ARM-type_fold"/>
</dbReference>
<dbReference type="EMBL" id="CP011801">
    <property type="protein sequence ID" value="ALA57521.1"/>
    <property type="molecule type" value="Genomic_DNA"/>
</dbReference>
<dbReference type="SUPFAM" id="SSF48371">
    <property type="entry name" value="ARM repeat"/>
    <property type="match status" value="2"/>
</dbReference>
<protein>
    <recommendedName>
        <fullName evidence="4">HEAT repeat domain-containing protein</fullName>
    </recommendedName>
</protein>
<reference evidence="2 3" key="1">
    <citation type="journal article" date="2015" name="Proc. Natl. Acad. Sci. U.S.A.">
        <title>Expanded metabolic versatility of ubiquitous nitrite-oxidizing bacteria from the genus Nitrospira.</title>
        <authorList>
            <person name="Koch H."/>
            <person name="Lucker S."/>
            <person name="Albertsen M."/>
            <person name="Kitzinger K."/>
            <person name="Herbold C."/>
            <person name="Spieck E."/>
            <person name="Nielsen P.H."/>
            <person name="Wagner M."/>
            <person name="Daims H."/>
        </authorList>
    </citation>
    <scope>NUCLEOTIDE SEQUENCE [LARGE SCALE GENOMIC DNA]</scope>
    <source>
        <strain evidence="2 3">NSP M-1</strain>
    </source>
</reference>
<sequence length="340" mass="35903">MTRQAIYLNVAALGAFAIFLALIFWLHTGPRAVPGLIDQLEDEDATARILAAQWLAKLGSDAKDALPKLVEAALRDSNQDVSAAAGAAIHTLDLTAARDVVSGYLPALWDPAPEIRRKACVVLGSLGPVAKPAVPSLITMLDDTDDLVRERAVGALGSIGIPQAEIVAAVTHALHDPAAIVRYRAAAQFAFHIPVSAMSVPALLELRDDKEKSIASLAEVALEHAGRNERQDVSHLVALLERPGEKDYALQQLAQLGPKAADAAPVLISVLKDSLALNRYLAAEALRAIGPAAEEAVPELIVALHDPDPIVTESAAEALEAIGTPDALKALEPLRREKTS</sequence>
<dbReference type="KEGG" id="nmv:NITMOv2_1090"/>
<keyword evidence="1" id="KW-1133">Transmembrane helix</keyword>
<evidence type="ECO:0000313" key="2">
    <source>
        <dbReference type="EMBL" id="ALA57521.1"/>
    </source>
</evidence>
<dbReference type="STRING" id="42253.NITMOv2_1090"/>
<dbReference type="Gene3D" id="1.25.10.10">
    <property type="entry name" value="Leucine-rich Repeat Variant"/>
    <property type="match status" value="2"/>
</dbReference>
<evidence type="ECO:0008006" key="4">
    <source>
        <dbReference type="Google" id="ProtNLM"/>
    </source>
</evidence>
<keyword evidence="3" id="KW-1185">Reference proteome</keyword>
<keyword evidence="1" id="KW-0812">Transmembrane</keyword>
<dbReference type="Pfam" id="PF13646">
    <property type="entry name" value="HEAT_2"/>
    <property type="match status" value="3"/>
</dbReference>
<gene>
    <name evidence="2" type="ORF">NITMOv2_1090</name>
</gene>
<keyword evidence="1" id="KW-0472">Membrane</keyword>
<evidence type="ECO:0000313" key="3">
    <source>
        <dbReference type="Proteomes" id="UP000069205"/>
    </source>
</evidence>
<dbReference type="AlphaFoldDB" id="A0A0K2G975"/>
<evidence type="ECO:0000256" key="1">
    <source>
        <dbReference type="SAM" id="Phobius"/>
    </source>
</evidence>
<dbReference type="PANTHER" id="PTHR12697:SF5">
    <property type="entry name" value="DEOXYHYPUSINE HYDROXYLASE"/>
    <property type="match status" value="1"/>
</dbReference>
<dbReference type="OrthoDB" id="9793618at2"/>
<dbReference type="SMART" id="SM00567">
    <property type="entry name" value="EZ_HEAT"/>
    <property type="match status" value="8"/>
</dbReference>
<dbReference type="Proteomes" id="UP000069205">
    <property type="component" value="Chromosome"/>
</dbReference>